<dbReference type="HAMAP" id="MF_01937">
    <property type="entry name" value="MenA_1"/>
    <property type="match status" value="1"/>
</dbReference>
<evidence type="ECO:0000313" key="10">
    <source>
        <dbReference type="EMBL" id="MFD1835327.1"/>
    </source>
</evidence>
<evidence type="ECO:0000313" key="11">
    <source>
        <dbReference type="Proteomes" id="UP001597280"/>
    </source>
</evidence>
<sequence length="298" mass="30673">MASLSQWVQGARPRTLPAAVAPVAAGTGVAVREILASGESLGWGLLLPRVLLALGVALALQVGVNYANDYSDGIRGTDDDRVGPFRLTGSRSAEPATVKRAAIGALALGALLGVVLIAIAGVWWMLVVGAAAVAAAWMYTGGKHPYGYLGLGELFVFVFFGLVAVNGTAYAITGGFSLSALLVSCAIGLLAVSIMLTNNLRDIPTDREAGKTTLAVRLGERGTRLLFAVTVIAPFVLVVPLMVQHWPAALVLLALPLAIGPARVVLRGAQGRALIPVLGAAGRLELVFALLLLAGLCL</sequence>
<comment type="subcellular location">
    <subcellularLocation>
        <location evidence="8">Cell membrane</location>
        <topology evidence="8">Multi-pass membrane protein</topology>
    </subcellularLocation>
    <subcellularLocation>
        <location evidence="1">Membrane</location>
        <topology evidence="1">Multi-pass membrane protein</topology>
    </subcellularLocation>
</comment>
<evidence type="ECO:0000256" key="8">
    <source>
        <dbReference type="HAMAP-Rule" id="MF_01937"/>
    </source>
</evidence>
<dbReference type="InterPro" id="IPR026046">
    <property type="entry name" value="UBIAD1"/>
</dbReference>
<evidence type="ECO:0000256" key="3">
    <source>
        <dbReference type="ARBA" id="ARBA00022475"/>
    </source>
</evidence>
<keyword evidence="5 8" id="KW-0812">Transmembrane</keyword>
<keyword evidence="11" id="KW-1185">Reference proteome</keyword>
<keyword evidence="4 8" id="KW-0808">Transferase</keyword>
<evidence type="ECO:0000256" key="7">
    <source>
        <dbReference type="ARBA" id="ARBA00023136"/>
    </source>
</evidence>
<comment type="catalytic activity">
    <reaction evidence="8">
        <text>an all-trans-polyprenyl diphosphate + 1,4-dihydroxy-2-naphthoate + H(+) = a 2-demethylmenaquinol + CO2 + diphosphate</text>
        <dbReference type="Rhea" id="RHEA:26478"/>
        <dbReference type="Rhea" id="RHEA-COMP:9563"/>
        <dbReference type="Rhea" id="RHEA-COMP:9564"/>
        <dbReference type="ChEBI" id="CHEBI:11173"/>
        <dbReference type="ChEBI" id="CHEBI:15378"/>
        <dbReference type="ChEBI" id="CHEBI:16526"/>
        <dbReference type="ChEBI" id="CHEBI:33019"/>
        <dbReference type="ChEBI" id="CHEBI:55437"/>
        <dbReference type="ChEBI" id="CHEBI:58914"/>
        <dbReference type="EC" id="2.5.1.74"/>
    </reaction>
</comment>
<dbReference type="GO" id="GO:0046428">
    <property type="term" value="F:1,4-dihydroxy-2-naphthoate polyprenyltransferase activity"/>
    <property type="evidence" value="ECO:0007669"/>
    <property type="project" value="UniProtKB-EC"/>
</dbReference>
<keyword evidence="3 8" id="KW-1003">Cell membrane</keyword>
<name>A0ABW4PYU5_9MICO</name>
<keyword evidence="6 8" id="KW-1133">Transmembrane helix</keyword>
<feature type="transmembrane region" description="Helical" evidence="8">
    <location>
        <begin position="154"/>
        <end position="172"/>
    </location>
</feature>
<feature type="transmembrane region" description="Helical" evidence="8">
    <location>
        <begin position="46"/>
        <end position="67"/>
    </location>
</feature>
<dbReference type="EMBL" id="JBHUFL010000002">
    <property type="protein sequence ID" value="MFD1835327.1"/>
    <property type="molecule type" value="Genomic_DNA"/>
</dbReference>
<feature type="transmembrane region" description="Helical" evidence="8">
    <location>
        <begin position="273"/>
        <end position="296"/>
    </location>
</feature>
<dbReference type="Proteomes" id="UP001597280">
    <property type="component" value="Unassembled WGS sequence"/>
</dbReference>
<proteinExistence type="inferred from homology"/>
<organism evidence="10 11">
    <name type="scientific">Brachybacterium rhamnosum</name>
    <dbReference type="NCBI Taxonomy" id="173361"/>
    <lineage>
        <taxon>Bacteria</taxon>
        <taxon>Bacillati</taxon>
        <taxon>Actinomycetota</taxon>
        <taxon>Actinomycetes</taxon>
        <taxon>Micrococcales</taxon>
        <taxon>Dermabacteraceae</taxon>
        <taxon>Brachybacterium</taxon>
    </lineage>
</organism>
<dbReference type="Pfam" id="PF01040">
    <property type="entry name" value="UbiA"/>
    <property type="match status" value="1"/>
</dbReference>
<comment type="pathway">
    <text evidence="8">Quinol/quinone metabolism; menaquinone biosynthesis; menaquinol from 1,4-dihydroxy-2-naphthoate: step 1/2.</text>
</comment>
<keyword evidence="2 8" id="KW-0474">Menaquinone biosynthesis</keyword>
<evidence type="ECO:0000256" key="9">
    <source>
        <dbReference type="NCBIfam" id="TIGR00751"/>
    </source>
</evidence>
<evidence type="ECO:0000256" key="2">
    <source>
        <dbReference type="ARBA" id="ARBA00022428"/>
    </source>
</evidence>
<comment type="caution">
    <text evidence="10">The sequence shown here is derived from an EMBL/GenBank/DDBJ whole genome shotgun (WGS) entry which is preliminary data.</text>
</comment>
<evidence type="ECO:0000256" key="5">
    <source>
        <dbReference type="ARBA" id="ARBA00022692"/>
    </source>
</evidence>
<evidence type="ECO:0000256" key="4">
    <source>
        <dbReference type="ARBA" id="ARBA00022679"/>
    </source>
</evidence>
<reference evidence="11" key="1">
    <citation type="journal article" date="2019" name="Int. J. Syst. Evol. Microbiol.">
        <title>The Global Catalogue of Microorganisms (GCM) 10K type strain sequencing project: providing services to taxonomists for standard genome sequencing and annotation.</title>
        <authorList>
            <consortium name="The Broad Institute Genomics Platform"/>
            <consortium name="The Broad Institute Genome Sequencing Center for Infectious Disease"/>
            <person name="Wu L."/>
            <person name="Ma J."/>
        </authorList>
    </citation>
    <scope>NUCLEOTIDE SEQUENCE [LARGE SCALE GENOMIC DNA]</scope>
    <source>
        <strain evidence="11">JCM 11650</strain>
    </source>
</reference>
<protein>
    <recommendedName>
        <fullName evidence="8 9">1,4-dihydroxy-2-naphthoate octaprenyltransferase</fullName>
        <shortName evidence="8">DHNA-octaprenyltransferase</shortName>
        <ecNumber evidence="8 9">2.5.1.74</ecNumber>
    </recommendedName>
</protein>
<evidence type="ECO:0000256" key="6">
    <source>
        <dbReference type="ARBA" id="ARBA00022989"/>
    </source>
</evidence>
<feature type="transmembrane region" description="Helical" evidence="8">
    <location>
        <begin position="249"/>
        <end position="266"/>
    </location>
</feature>
<dbReference type="NCBIfam" id="TIGR00751">
    <property type="entry name" value="menA"/>
    <property type="match status" value="1"/>
</dbReference>
<dbReference type="InterPro" id="IPR000537">
    <property type="entry name" value="UbiA_prenyltransferase"/>
</dbReference>
<dbReference type="InterPro" id="IPR004657">
    <property type="entry name" value="MenA"/>
</dbReference>
<dbReference type="RefSeq" id="WP_137770093.1">
    <property type="nucleotide sequence ID" value="NZ_BAAAIS010000002.1"/>
</dbReference>
<comment type="similarity">
    <text evidence="8">Belongs to the MenA family. Type 1 subfamily.</text>
</comment>
<dbReference type="EC" id="2.5.1.74" evidence="8 9"/>
<feature type="transmembrane region" description="Helical" evidence="8">
    <location>
        <begin position="178"/>
        <end position="197"/>
    </location>
</feature>
<dbReference type="NCBIfam" id="NF004751">
    <property type="entry name" value="PRK06080.1-3"/>
    <property type="match status" value="1"/>
</dbReference>
<accession>A0ABW4PYU5</accession>
<dbReference type="CDD" id="cd13962">
    <property type="entry name" value="PT_UbiA_UBIAD1"/>
    <property type="match status" value="1"/>
</dbReference>
<gene>
    <name evidence="8" type="primary">menA</name>
    <name evidence="10" type="ORF">ACFSDA_09605</name>
</gene>
<dbReference type="PANTHER" id="PTHR13929">
    <property type="entry name" value="1,4-DIHYDROXY-2-NAPHTHOATE OCTAPRENYLTRANSFERASE"/>
    <property type="match status" value="1"/>
</dbReference>
<dbReference type="PANTHER" id="PTHR13929:SF0">
    <property type="entry name" value="UBIA PRENYLTRANSFERASE DOMAIN-CONTAINING PROTEIN 1"/>
    <property type="match status" value="1"/>
</dbReference>
<dbReference type="PIRSF" id="PIRSF005355">
    <property type="entry name" value="UBIAD1"/>
    <property type="match status" value="1"/>
</dbReference>
<comment type="function">
    <text evidence="8">Conversion of 1,4-dihydroxy-2-naphthoate (DHNA) to demethylmenaquinone (DMK).</text>
</comment>
<evidence type="ECO:0000256" key="1">
    <source>
        <dbReference type="ARBA" id="ARBA00004141"/>
    </source>
</evidence>
<feature type="transmembrane region" description="Helical" evidence="8">
    <location>
        <begin position="101"/>
        <end position="119"/>
    </location>
</feature>
<keyword evidence="7 8" id="KW-0472">Membrane</keyword>